<evidence type="ECO:0000256" key="6">
    <source>
        <dbReference type="ARBA" id="ARBA00025708"/>
    </source>
</evidence>
<evidence type="ECO:0000256" key="4">
    <source>
        <dbReference type="ARBA" id="ARBA00022679"/>
    </source>
</evidence>
<dbReference type="PANTHER" id="PTHR11751">
    <property type="entry name" value="ALANINE AMINOTRANSFERASE"/>
    <property type="match status" value="1"/>
</dbReference>
<evidence type="ECO:0000256" key="8">
    <source>
        <dbReference type="ARBA" id="ARBA00026106"/>
    </source>
</evidence>
<keyword evidence="4 11" id="KW-0808">Transferase</keyword>
<comment type="cofactor">
    <cofactor evidence="1">
        <name>pyridoxal 5'-phosphate</name>
        <dbReference type="ChEBI" id="CHEBI:597326"/>
    </cofactor>
</comment>
<evidence type="ECO:0000256" key="5">
    <source>
        <dbReference type="ARBA" id="ARBA00022898"/>
    </source>
</evidence>
<dbReference type="Gene3D" id="1.10.287.1970">
    <property type="match status" value="1"/>
</dbReference>
<reference evidence="11" key="1">
    <citation type="journal article" date="2013" name="Genome Biol. Evol.">
        <title>Punctuated emergences of genetic and phenotypic innovations in eumetazoan, bilaterian, euteleostome, and hominidae ancestors.</title>
        <authorList>
            <person name="Wenger Y."/>
            <person name="Galliot B."/>
        </authorList>
    </citation>
    <scope>NUCLEOTIDE SEQUENCE</scope>
    <source>
        <tissue evidence="11">Whole animals</tissue>
    </source>
</reference>
<name>T2M8C2_HYDVU</name>
<dbReference type="InterPro" id="IPR004839">
    <property type="entry name" value="Aminotransferase_I/II_large"/>
</dbReference>
<keyword evidence="5" id="KW-0663">Pyridoxal phosphate</keyword>
<dbReference type="AlphaFoldDB" id="T2M8C2"/>
<dbReference type="Pfam" id="PF00155">
    <property type="entry name" value="Aminotran_1_2"/>
    <property type="match status" value="1"/>
</dbReference>
<evidence type="ECO:0000256" key="3">
    <source>
        <dbReference type="ARBA" id="ARBA00022576"/>
    </source>
</evidence>
<evidence type="ECO:0000256" key="1">
    <source>
        <dbReference type="ARBA" id="ARBA00001933"/>
    </source>
</evidence>
<comment type="pathway">
    <text evidence="6">Amino-acid degradation; L-alanine degradation via transaminase pathway; pyruvate from L-alanine: step 1/1.</text>
</comment>
<evidence type="ECO:0000259" key="10">
    <source>
        <dbReference type="Pfam" id="PF00155"/>
    </source>
</evidence>
<dbReference type="CDD" id="cd00609">
    <property type="entry name" value="AAT_like"/>
    <property type="match status" value="1"/>
</dbReference>
<sequence>MLNAFKLRNRCFCSSLRSIDFRTIMAGTYLSNAEKLQNEGLNIESMNPRVKQVEYAVRGPIVIKAAELDKELKEGKKHPFEKIIKANIGDCHAMGQKPITFIRQLLAACSYPPLIKENIFPSDVNSRAKEILSTINESTGCYSDSAGLAVVRKDIAKFISNRDGYPCNSEHLIITNGASTAVKLILELFVRENENIGIMIPIPQYPLYSATIDEFGLKQVGYYLNEEKNWSLDISELKRSLDDARKTCSVKCLCVINPGNPTGQVLSYQNIQEIIKFAIEEGLFIIADEVYQDNVYAEECTFYSFKKVMKEMGSVAKDLQLASMHSCSKGFLGECGLRGGYVEVVGISNEVRYHLNKLQSAQLGSNVTGQLVLDCLVNPPKIGEPSYDLFVQEKFSVLSSLKKRARLVYETLNKIEGVTCNEVQGAMYAFPQIHLPQKAIDHAKSLDQAADFFYCMQLLEQTGICVVPGSGFRQKEGTYHFRLTILPPEDQLKVFLEKFKEFHIKFLEVYK</sequence>
<evidence type="ECO:0000256" key="7">
    <source>
        <dbReference type="ARBA" id="ARBA00025785"/>
    </source>
</evidence>
<dbReference type="InterPro" id="IPR045088">
    <property type="entry name" value="ALAT1/2-like"/>
</dbReference>
<accession>T2M8C2</accession>
<proteinExistence type="evidence at transcript level"/>
<dbReference type="InterPro" id="IPR015421">
    <property type="entry name" value="PyrdxlP-dep_Trfase_major"/>
</dbReference>
<dbReference type="GO" id="GO:0004021">
    <property type="term" value="F:L-alanine:2-oxoglutarate aminotransferase activity"/>
    <property type="evidence" value="ECO:0007669"/>
    <property type="project" value="UniProtKB-EC"/>
</dbReference>
<gene>
    <name evidence="11" type="primary">GPT2</name>
</gene>
<dbReference type="PANTHER" id="PTHR11751:SF29">
    <property type="entry name" value="ALANINE TRANSAMINASE"/>
    <property type="match status" value="1"/>
</dbReference>
<dbReference type="OrthoDB" id="1732682at2759"/>
<dbReference type="GO" id="GO:0042853">
    <property type="term" value="P:L-alanine catabolic process"/>
    <property type="evidence" value="ECO:0007669"/>
    <property type="project" value="UniProtKB-UniPathway"/>
</dbReference>
<comment type="similarity">
    <text evidence="7">Belongs to the class-I pyridoxal-phosphate-dependent aminotransferase family. Alanine aminotransferase subfamily.</text>
</comment>
<dbReference type="FunFam" id="3.90.1150.10:FF:000010">
    <property type="entry name" value="Alanine aminotransferase 2"/>
    <property type="match status" value="1"/>
</dbReference>
<evidence type="ECO:0000256" key="9">
    <source>
        <dbReference type="ARBA" id="ARBA00047412"/>
    </source>
</evidence>
<keyword evidence="3 11" id="KW-0032">Aminotransferase</keyword>
<dbReference type="EMBL" id="HAAD01002291">
    <property type="protein sequence ID" value="CDG68523.1"/>
    <property type="molecule type" value="mRNA"/>
</dbReference>
<dbReference type="Gene3D" id="3.90.1150.10">
    <property type="entry name" value="Aspartate Aminotransferase, domain 1"/>
    <property type="match status" value="1"/>
</dbReference>
<feature type="domain" description="Aminotransferase class I/classII large" evidence="10">
    <location>
        <begin position="130"/>
        <end position="498"/>
    </location>
</feature>
<dbReference type="FunFam" id="3.40.640.10:FF:000012">
    <property type="entry name" value="alanine aminotransferase 2"/>
    <property type="match status" value="1"/>
</dbReference>
<comment type="subunit">
    <text evidence="2">Homodimer.</text>
</comment>
<dbReference type="FunFam" id="1.10.287.1970:FF:000001">
    <property type="entry name" value="Alanine aminotransferase 2"/>
    <property type="match status" value="1"/>
</dbReference>
<dbReference type="GO" id="GO:0030170">
    <property type="term" value="F:pyridoxal phosphate binding"/>
    <property type="evidence" value="ECO:0007669"/>
    <property type="project" value="InterPro"/>
</dbReference>
<protein>
    <recommendedName>
        <fullName evidence="8">alanine transaminase</fullName>
        <ecNumber evidence="8">2.6.1.2</ecNumber>
    </recommendedName>
</protein>
<evidence type="ECO:0000313" key="11">
    <source>
        <dbReference type="EMBL" id="CDG68523.1"/>
    </source>
</evidence>
<evidence type="ECO:0000256" key="2">
    <source>
        <dbReference type="ARBA" id="ARBA00011738"/>
    </source>
</evidence>
<dbReference type="Gene3D" id="3.40.640.10">
    <property type="entry name" value="Type I PLP-dependent aspartate aminotransferase-like (Major domain)"/>
    <property type="match status" value="1"/>
</dbReference>
<dbReference type="SUPFAM" id="SSF53383">
    <property type="entry name" value="PLP-dependent transferases"/>
    <property type="match status" value="1"/>
</dbReference>
<dbReference type="InterPro" id="IPR015424">
    <property type="entry name" value="PyrdxlP-dep_Trfase"/>
</dbReference>
<dbReference type="InterPro" id="IPR015422">
    <property type="entry name" value="PyrdxlP-dep_Trfase_small"/>
</dbReference>
<comment type="catalytic activity">
    <reaction evidence="9">
        <text>L-alanine + 2-oxoglutarate = pyruvate + L-glutamate</text>
        <dbReference type="Rhea" id="RHEA:19453"/>
        <dbReference type="ChEBI" id="CHEBI:15361"/>
        <dbReference type="ChEBI" id="CHEBI:16810"/>
        <dbReference type="ChEBI" id="CHEBI:29985"/>
        <dbReference type="ChEBI" id="CHEBI:57972"/>
        <dbReference type="EC" id="2.6.1.2"/>
    </reaction>
</comment>
<organism evidence="11">
    <name type="scientific">Hydra vulgaris</name>
    <name type="common">Hydra</name>
    <name type="synonym">Hydra attenuata</name>
    <dbReference type="NCBI Taxonomy" id="6087"/>
    <lineage>
        <taxon>Eukaryota</taxon>
        <taxon>Metazoa</taxon>
        <taxon>Cnidaria</taxon>
        <taxon>Hydrozoa</taxon>
        <taxon>Hydroidolina</taxon>
        <taxon>Anthoathecata</taxon>
        <taxon>Aplanulata</taxon>
        <taxon>Hydridae</taxon>
        <taxon>Hydra</taxon>
    </lineage>
</organism>
<dbReference type="EC" id="2.6.1.2" evidence="8"/>
<dbReference type="UniPathway" id="UPA00528">
    <property type="reaction ID" value="UER00586"/>
</dbReference>